<dbReference type="InterPro" id="IPR036415">
    <property type="entry name" value="Lamin_tail_dom_sf"/>
</dbReference>
<dbReference type="InterPro" id="IPR015919">
    <property type="entry name" value="Cadherin-like_sf"/>
</dbReference>
<keyword evidence="4" id="KW-1185">Reference proteome</keyword>
<dbReference type="Pfam" id="PF08757">
    <property type="entry name" value="CotH"/>
    <property type="match status" value="1"/>
</dbReference>
<name>A0ABX1QTP8_9FLAO</name>
<dbReference type="Pfam" id="PF00932">
    <property type="entry name" value="LTD"/>
    <property type="match status" value="1"/>
</dbReference>
<evidence type="ECO:0000313" key="4">
    <source>
        <dbReference type="Proteomes" id="UP000767947"/>
    </source>
</evidence>
<evidence type="ECO:0000259" key="2">
    <source>
        <dbReference type="PROSITE" id="PS51841"/>
    </source>
</evidence>
<feature type="signal peptide" evidence="1">
    <location>
        <begin position="1"/>
        <end position="22"/>
    </location>
</feature>
<comment type="caution">
    <text evidence="3">The sequence shown here is derived from an EMBL/GenBank/DDBJ whole genome shotgun (WGS) entry which is preliminary data.</text>
</comment>
<gene>
    <name evidence="3" type="ORF">G6042_10315</name>
</gene>
<feature type="non-terminal residue" evidence="3">
    <location>
        <position position="1435"/>
    </location>
</feature>
<dbReference type="InterPro" id="IPR013783">
    <property type="entry name" value="Ig-like_fold"/>
</dbReference>
<reference evidence="3 4" key="1">
    <citation type="submission" date="2020-02" db="EMBL/GenBank/DDBJ databases">
        <title>Flavobacterium sp. genome.</title>
        <authorList>
            <person name="Jung H.S."/>
            <person name="Baek J.H."/>
            <person name="Jeon C.O."/>
        </authorList>
    </citation>
    <scope>NUCLEOTIDE SEQUENCE [LARGE SCALE GENOMIC DNA]</scope>
    <source>
        <strain evidence="3 4">SE-s27</strain>
    </source>
</reference>
<dbReference type="Gene3D" id="2.60.40.1260">
    <property type="entry name" value="Lamin Tail domain"/>
    <property type="match status" value="1"/>
</dbReference>
<accession>A0ABX1QTP8</accession>
<feature type="domain" description="LTD" evidence="2">
    <location>
        <begin position="19"/>
        <end position="162"/>
    </location>
</feature>
<dbReference type="Proteomes" id="UP000767947">
    <property type="component" value="Unassembled WGS sequence"/>
</dbReference>
<dbReference type="InterPro" id="IPR014867">
    <property type="entry name" value="Spore_coat_CotH_CotH2/3/7"/>
</dbReference>
<sequence>MSKKLLLLMVFFALVSTKNAFSQTLVINEVVASNSLINTDEDGDYQDWVELFNNSTNPINLNAYGLTDDSGNLYKWVFPNVTINAGEYLIIYCSDKNRTNPANPLHTNFKISSGGEVITLTNNLGIILDSSPAQSVLANFSLGRFPNGTGSFIELQTPTPNAENINGSLPVVLSEPVFSQNSGFFTSQFDLTISSNDTDATIIYTLDGSEPDENNLSGTTYTYKNQYPKMPGDAFGPFFNNTYQTLTYSTPISIVDRSSEPNKYSAISSTYDFAPTYFPNGPIFKGTVVKAKVIKTGATSSQIVTKTYFITPLASSRFTLPVVSISTNEDRFFEYNDGIYVAGKDFDQWRIDNPTEVPDYEIGNFARKGSTAERVANLSFFVNGNEVLNNNIGIRIRGNYSRVYPSKAYNIYSRSELGHSSLNYPLFPDQTDDSYTRISIKSSSGDQYHTLFRDALNHELIKGLRVVTEAYRPVLTFINGEYWGVQSMREKLDDKFFKREFNIDENDIEVLENDAIVEEGDDAHYLAMLDYIENNSLAPTDNYNYIKTQMDTDSFQDYFISNIYFQNVDWPGNNIIYWRKNTDSYEPTAPFGHDGRWRWAIHDMDSTFGISGGSNDLNSLADATEAGGTEWPNPDWSTLLLRKLLENNEFKEEFISRFADLMNSYFSSARVVAKINSMKTVLEPELPEHIFRWKAPSNVGSWNYFLNREIGFANERPGYQRQHIREKFGIANDINATINVSNANHGYVKINTIDILSSTPGIQTNPYPWTGIYFADVPVKLKAIANEGYVFSHWEGFSTSTDEEITVTTNQSFDITAVFIPEGFAIEVQEPIYFWMMNSALPNDAPIVTINSTFEVIQNATLDYKSCLEGYPFTNTHPNWRKASMERRNSPTDINYIPAANGNIAFASSNMRGIQVKQPFQNNGFENEMHFNFSTTGYKNIIFGFAAKNENAADAIVIDYSINAGTPNWISTGLAVTSLPLTAAYQLFEVDFSSIIAANNNPNFKVRLRFTGANMTVDNGDRVTFNNFSVKGVPLPLQYPTPNVYTVGQTITDLVPTLTAAADSFSIAPSLPNGLSFDTITGIISGTPTVLQSATDYEVTAMNSGGSTTFTLSIEIIDVAPTLLSYTTPNVFTIDEAITNLEPTVSGENIVFSIAPSLPNGLSFDTATGIISGTPTVLQSATDYEVTATNSGGSTTFTLSIAVIDVAPNGLSYNTPNVFTIDEAITNLQPTVSGENLVFSIAPSLPTGLSFDTITGIISGTPTVLQSATDYEVTATNSGGNTSFTLSIAVIDVAPTMLSYTTPNVFTIDEAITNLQPTVSGENLVFSIAPSLPNGLSFDTATGIISGMPTVLQSATDYEVTATNSGGSTSFTLSIAVIDVAPTLLSYATPNVFTIDEIITNLQPTVSGENLTFSISPSLPNGLSLDTTTGIISGT</sequence>
<dbReference type="InterPro" id="IPR001322">
    <property type="entry name" value="Lamin_tail_dom"/>
</dbReference>
<protein>
    <recommendedName>
        <fullName evidence="2">LTD domain-containing protein</fullName>
    </recommendedName>
</protein>
<dbReference type="RefSeq" id="WP_169524349.1">
    <property type="nucleotide sequence ID" value="NZ_JAAMPT010000207.1"/>
</dbReference>
<dbReference type="PROSITE" id="PS51841">
    <property type="entry name" value="LTD"/>
    <property type="match status" value="1"/>
</dbReference>
<dbReference type="Pfam" id="PF05345">
    <property type="entry name" value="He_PIG"/>
    <property type="match status" value="5"/>
</dbReference>
<feature type="chain" id="PRO_5046443183" description="LTD domain-containing protein" evidence="1">
    <location>
        <begin position="23"/>
        <end position="1435"/>
    </location>
</feature>
<keyword evidence="1" id="KW-0732">Signal</keyword>
<organism evidence="3 4">
    <name type="scientific">Flavobacterium solisilvae</name>
    <dbReference type="NCBI Taxonomy" id="1852019"/>
    <lineage>
        <taxon>Bacteria</taxon>
        <taxon>Pseudomonadati</taxon>
        <taxon>Bacteroidota</taxon>
        <taxon>Flavobacteriia</taxon>
        <taxon>Flavobacteriales</taxon>
        <taxon>Flavobacteriaceae</taxon>
        <taxon>Flavobacterium</taxon>
    </lineage>
</organism>
<dbReference type="SUPFAM" id="SSF74853">
    <property type="entry name" value="Lamin A/C globular tail domain"/>
    <property type="match status" value="1"/>
</dbReference>
<dbReference type="Gene3D" id="2.60.40.10">
    <property type="entry name" value="Immunoglobulins"/>
    <property type="match status" value="5"/>
</dbReference>
<evidence type="ECO:0000313" key="3">
    <source>
        <dbReference type="EMBL" id="NMH25656.1"/>
    </source>
</evidence>
<dbReference type="EMBL" id="JAAMPT010000207">
    <property type="protein sequence ID" value="NMH25656.1"/>
    <property type="molecule type" value="Genomic_DNA"/>
</dbReference>
<proteinExistence type="predicted"/>
<dbReference type="SUPFAM" id="SSF49313">
    <property type="entry name" value="Cadherin-like"/>
    <property type="match status" value="4"/>
</dbReference>
<evidence type="ECO:0000256" key="1">
    <source>
        <dbReference type="SAM" id="SignalP"/>
    </source>
</evidence>